<accession>A0A7K1L831</accession>
<evidence type="ECO:0000259" key="2">
    <source>
        <dbReference type="Pfam" id="PF13569"/>
    </source>
</evidence>
<feature type="domain" description="DUF4132" evidence="2">
    <location>
        <begin position="461"/>
        <end position="635"/>
    </location>
</feature>
<dbReference type="Pfam" id="PF13569">
    <property type="entry name" value="DUF4132"/>
    <property type="match status" value="1"/>
</dbReference>
<dbReference type="AlphaFoldDB" id="A0A7K1L831"/>
<organism evidence="3 4">
    <name type="scientific">Actinomadura litoris</name>
    <dbReference type="NCBI Taxonomy" id="2678616"/>
    <lineage>
        <taxon>Bacteria</taxon>
        <taxon>Bacillati</taxon>
        <taxon>Actinomycetota</taxon>
        <taxon>Actinomycetes</taxon>
        <taxon>Streptosporangiales</taxon>
        <taxon>Thermomonosporaceae</taxon>
        <taxon>Actinomadura</taxon>
    </lineage>
</organism>
<evidence type="ECO:0000313" key="3">
    <source>
        <dbReference type="EMBL" id="MUN40578.1"/>
    </source>
</evidence>
<reference evidence="3 4" key="1">
    <citation type="submission" date="2019-11" db="EMBL/GenBank/DDBJ databases">
        <authorList>
            <person name="Cao P."/>
        </authorList>
    </citation>
    <scope>NUCLEOTIDE SEQUENCE [LARGE SCALE GENOMIC DNA]</scope>
    <source>
        <strain evidence="3 4">NEAU-AAG5</strain>
    </source>
</reference>
<evidence type="ECO:0000313" key="4">
    <source>
        <dbReference type="Proteomes" id="UP000432015"/>
    </source>
</evidence>
<protein>
    <submittedName>
        <fullName evidence="3">DUF4132 domain-containing protein</fullName>
    </submittedName>
</protein>
<name>A0A7K1L831_9ACTN</name>
<feature type="compositionally biased region" description="Low complexity" evidence="1">
    <location>
        <begin position="9"/>
        <end position="21"/>
    </location>
</feature>
<keyword evidence="4" id="KW-1185">Reference proteome</keyword>
<evidence type="ECO:0000256" key="1">
    <source>
        <dbReference type="SAM" id="MobiDB-lite"/>
    </source>
</evidence>
<dbReference type="InterPro" id="IPR025406">
    <property type="entry name" value="DUF4132"/>
</dbReference>
<dbReference type="RefSeq" id="WP_156219721.1">
    <property type="nucleotide sequence ID" value="NZ_WOFH01000011.1"/>
</dbReference>
<feature type="region of interest" description="Disordered" evidence="1">
    <location>
        <begin position="1"/>
        <end position="29"/>
    </location>
</feature>
<gene>
    <name evidence="3" type="ORF">GNZ18_28835</name>
</gene>
<dbReference type="EMBL" id="WOFH01000011">
    <property type="protein sequence ID" value="MUN40578.1"/>
    <property type="molecule type" value="Genomic_DNA"/>
</dbReference>
<proteinExistence type="predicted"/>
<sequence>MSHTPPEAPLESVPPLLVEPPWSEGAPRDTEPVVLKGLKAPRVATTVHWAPGQREEWLAKGRADYPPLGDTDWDAAAASFADGTIQQGERLRRRQSAFDILLHGPEEHGRALLADERYHADLSGTFALRGIVARYELDALPLVLHQDNLWALYPFFDAHIAQLCLKHKDNSYSHPAKDWFVQHGPAAIALIVPDLVRRPGPKRERAEVHVRSVADAHGGEAVLEAVRPYGEEVVRAVASLGIDPLDRYPSPLPEIGFDVAALPPVLLAGRESALPEAAVRNLVTMFLISTPEKPYAGVERVVKACDPESLAEFAWALYEADDTRPRWTSPGVEYALRLLGDDRTAARLGPIVARWDKGTSWYNGGSSALGVFTSIGTDGALRQLHRLAQKAKDQRRIRRHSQSLIDGIAQRRGLDAEQLADLLVPDLGLDASGGLTLDYGPRRFTVGFDEHLKPFVAGEDGKRRKTLPKPGVRDDAALAPAAHQRFTELKKEARTVAAEQIKRLEAAMVKGRRWTPEEFRALFLAHPLMWHIARRLVWRSGEVEFRVAEDRSLADVRDDAVEISAPVELPHPLRLTAPDAWAEVFADYEILQPFPQLGRPVHALTAKERDAARLERFEGASVHFGAILGLVDRGWKLGPKETGGFHRHVSRELAENSHLVIELDPGVRAVAPDEYAEQELRVVALARTSYGQGERLLADLDEVTASELLAELTRLTGAPGS</sequence>
<dbReference type="Proteomes" id="UP000432015">
    <property type="component" value="Unassembled WGS sequence"/>
</dbReference>
<comment type="caution">
    <text evidence="3">The sequence shown here is derived from an EMBL/GenBank/DDBJ whole genome shotgun (WGS) entry which is preliminary data.</text>
</comment>